<accession>A0A497JJ50</accession>
<keyword evidence="1" id="KW-0067">ATP-binding</keyword>
<comment type="caution">
    <text evidence="1">The sequence shown here is derived from an EMBL/GenBank/DDBJ whole genome shotgun (WGS) entry which is preliminary data.</text>
</comment>
<keyword evidence="1" id="KW-0547">Nucleotide-binding</keyword>
<protein>
    <submittedName>
        <fullName evidence="1">ATP-binding protein</fullName>
    </submittedName>
</protein>
<dbReference type="Proteomes" id="UP000278031">
    <property type="component" value="Unassembled WGS sequence"/>
</dbReference>
<dbReference type="InterPro" id="IPR027417">
    <property type="entry name" value="P-loop_NTPase"/>
</dbReference>
<dbReference type="EMBL" id="QMWP01000007">
    <property type="protein sequence ID" value="RLG71154.1"/>
    <property type="molecule type" value="Genomic_DNA"/>
</dbReference>
<dbReference type="GO" id="GO:0005524">
    <property type="term" value="F:ATP binding"/>
    <property type="evidence" value="ECO:0007669"/>
    <property type="project" value="UniProtKB-KW"/>
</dbReference>
<dbReference type="PANTHER" id="PTHR34704">
    <property type="entry name" value="ATPASE"/>
    <property type="match status" value="1"/>
</dbReference>
<feature type="non-terminal residue" evidence="1">
    <location>
        <position position="118"/>
    </location>
</feature>
<gene>
    <name evidence="1" type="ORF">DRO04_00370</name>
</gene>
<dbReference type="PANTHER" id="PTHR34704:SF1">
    <property type="entry name" value="ATPASE"/>
    <property type="match status" value="1"/>
</dbReference>
<organism evidence="1 2">
    <name type="scientific">Candidatus Iainarchaeum sp</name>
    <dbReference type="NCBI Taxonomy" id="3101447"/>
    <lineage>
        <taxon>Archaea</taxon>
        <taxon>Candidatus Iainarchaeota</taxon>
        <taxon>Candidatus Iainarchaeia</taxon>
        <taxon>Candidatus Iainarchaeales</taxon>
        <taxon>Candidatus Iainarchaeaceae</taxon>
        <taxon>Candidatus Iainarchaeum</taxon>
    </lineage>
</organism>
<evidence type="ECO:0000313" key="1">
    <source>
        <dbReference type="EMBL" id="RLG71154.1"/>
    </source>
</evidence>
<evidence type="ECO:0000313" key="2">
    <source>
        <dbReference type="Proteomes" id="UP000278031"/>
    </source>
</evidence>
<proteinExistence type="predicted"/>
<name>A0A497JJ50_9ARCH</name>
<reference evidence="1 2" key="1">
    <citation type="submission" date="2018-06" db="EMBL/GenBank/DDBJ databases">
        <title>Extensive metabolic versatility and redundancy in microbially diverse, dynamic hydrothermal sediments.</title>
        <authorList>
            <person name="Dombrowski N."/>
            <person name="Teske A."/>
            <person name="Baker B.J."/>
        </authorList>
    </citation>
    <scope>NUCLEOTIDE SEQUENCE [LARGE SCALE GENOMIC DNA]</scope>
    <source>
        <strain evidence="1">B51_G17</strain>
    </source>
</reference>
<dbReference type="SUPFAM" id="SSF52540">
    <property type="entry name" value="P-loop containing nucleoside triphosphate hydrolases"/>
    <property type="match status" value="1"/>
</dbReference>
<sequence>MMEAGVLSRKSPLYGRKSGHIKVRKLPFSSYFEFYPNNTAEENVEYYSITGGVPFYMEKFSEDRSVFENVKEEIASRKGRLFEEIEFLLKEEFREPDTYKKIIEAISFGNNKLVQIAN</sequence>
<dbReference type="AlphaFoldDB" id="A0A497JJ50"/>